<organism evidence="2 3">
    <name type="scientific">Polyangium mundeleinium</name>
    <dbReference type="NCBI Taxonomy" id="2995306"/>
    <lineage>
        <taxon>Bacteria</taxon>
        <taxon>Pseudomonadati</taxon>
        <taxon>Myxococcota</taxon>
        <taxon>Polyangia</taxon>
        <taxon>Polyangiales</taxon>
        <taxon>Polyangiaceae</taxon>
        <taxon>Polyangium</taxon>
    </lineage>
</organism>
<evidence type="ECO:0000313" key="3">
    <source>
        <dbReference type="Proteomes" id="UP001221411"/>
    </source>
</evidence>
<sequence length="75" mass="8050">MAEIQYPTLFSPPAPGVLLFSAPYTYRPDPGTHSHLGAAWSSGNSIDKHIYDMGPSGTIEDQGPVGDWMEQASCP</sequence>
<protein>
    <submittedName>
        <fullName evidence="2">Uncharacterized protein</fullName>
    </submittedName>
</protein>
<reference evidence="2 3" key="1">
    <citation type="submission" date="2022-11" db="EMBL/GenBank/DDBJ databases">
        <title>Minimal conservation of predation-associated metabolite biosynthetic gene clusters underscores biosynthetic potential of Myxococcota including descriptions for ten novel species: Archangium lansinium sp. nov., Myxococcus landrumus sp. nov., Nannocystis bai.</title>
        <authorList>
            <person name="Ahearne A."/>
            <person name="Stevens C."/>
            <person name="Dowd S."/>
        </authorList>
    </citation>
    <scope>NUCLEOTIDE SEQUENCE [LARGE SCALE GENOMIC DNA]</scope>
    <source>
        <strain evidence="2 3">RJM3</strain>
    </source>
</reference>
<accession>A0ABT5EWL2</accession>
<gene>
    <name evidence="2" type="ORF">POL67_28555</name>
</gene>
<proteinExistence type="predicted"/>
<comment type="caution">
    <text evidence="2">The sequence shown here is derived from an EMBL/GenBank/DDBJ whole genome shotgun (WGS) entry which is preliminary data.</text>
</comment>
<keyword evidence="3" id="KW-1185">Reference proteome</keyword>
<dbReference type="Proteomes" id="UP001221411">
    <property type="component" value="Unassembled WGS sequence"/>
</dbReference>
<evidence type="ECO:0000313" key="2">
    <source>
        <dbReference type="EMBL" id="MDC0745317.1"/>
    </source>
</evidence>
<feature type="region of interest" description="Disordered" evidence="1">
    <location>
        <begin position="51"/>
        <end position="75"/>
    </location>
</feature>
<dbReference type="EMBL" id="JAQNDO010000001">
    <property type="protein sequence ID" value="MDC0745317.1"/>
    <property type="molecule type" value="Genomic_DNA"/>
</dbReference>
<dbReference type="RefSeq" id="WP_271922685.1">
    <property type="nucleotide sequence ID" value="NZ_JAQNDO010000001.1"/>
</dbReference>
<evidence type="ECO:0000256" key="1">
    <source>
        <dbReference type="SAM" id="MobiDB-lite"/>
    </source>
</evidence>
<name>A0ABT5EWL2_9BACT</name>